<dbReference type="EMBL" id="FNUJ01000003">
    <property type="protein sequence ID" value="SEF26120.1"/>
    <property type="molecule type" value="Genomic_DNA"/>
</dbReference>
<evidence type="ECO:0000259" key="5">
    <source>
        <dbReference type="Pfam" id="PF05199"/>
    </source>
</evidence>
<keyword evidence="4" id="KW-0560">Oxidoreductase</keyword>
<evidence type="ECO:0000313" key="7">
    <source>
        <dbReference type="Proteomes" id="UP000198878"/>
    </source>
</evidence>
<dbReference type="Pfam" id="PF05199">
    <property type="entry name" value="GMC_oxred_C"/>
    <property type="match status" value="1"/>
</dbReference>
<evidence type="ECO:0000256" key="3">
    <source>
        <dbReference type="ARBA" id="ARBA00022827"/>
    </source>
</evidence>
<keyword evidence="2" id="KW-0285">Flavoprotein</keyword>
<dbReference type="Proteomes" id="UP000198878">
    <property type="component" value="Unassembled WGS sequence"/>
</dbReference>
<accession>A0A1H5QJ32</accession>
<proteinExistence type="inferred from homology"/>
<dbReference type="PANTHER" id="PTHR46056">
    <property type="entry name" value="LONG-CHAIN-ALCOHOL OXIDASE"/>
    <property type="match status" value="1"/>
</dbReference>
<keyword evidence="7" id="KW-1185">Reference proteome</keyword>
<dbReference type="GO" id="GO:0016614">
    <property type="term" value="F:oxidoreductase activity, acting on CH-OH group of donors"/>
    <property type="evidence" value="ECO:0007669"/>
    <property type="project" value="InterPro"/>
</dbReference>
<reference evidence="7" key="1">
    <citation type="submission" date="2016-10" db="EMBL/GenBank/DDBJ databases">
        <authorList>
            <person name="Varghese N."/>
            <person name="Submissions S."/>
        </authorList>
    </citation>
    <scope>NUCLEOTIDE SEQUENCE [LARGE SCALE GENOMIC DNA]</scope>
    <source>
        <strain evidence="7">DSM 44654</strain>
    </source>
</reference>
<keyword evidence="3" id="KW-0274">FAD</keyword>
<evidence type="ECO:0000256" key="4">
    <source>
        <dbReference type="ARBA" id="ARBA00023002"/>
    </source>
</evidence>
<dbReference type="SUPFAM" id="SSF51905">
    <property type="entry name" value="FAD/NAD(P)-binding domain"/>
    <property type="match status" value="1"/>
</dbReference>
<dbReference type="InterPro" id="IPR007867">
    <property type="entry name" value="GMC_OxRtase_C"/>
</dbReference>
<dbReference type="InterPro" id="IPR036188">
    <property type="entry name" value="FAD/NAD-bd_sf"/>
</dbReference>
<name>A0A1H5QJ32_9PSEU</name>
<organism evidence="6 7">
    <name type="scientific">Amycolatopsis pretoriensis</name>
    <dbReference type="NCBI Taxonomy" id="218821"/>
    <lineage>
        <taxon>Bacteria</taxon>
        <taxon>Bacillati</taxon>
        <taxon>Actinomycetota</taxon>
        <taxon>Actinomycetes</taxon>
        <taxon>Pseudonocardiales</taxon>
        <taxon>Pseudonocardiaceae</taxon>
        <taxon>Amycolatopsis</taxon>
    </lineage>
</organism>
<protein>
    <submittedName>
        <fullName evidence="6">GMC oxidoreductase</fullName>
    </submittedName>
</protein>
<comment type="similarity">
    <text evidence="1">Belongs to the GMC oxidoreductase family.</text>
</comment>
<dbReference type="RefSeq" id="WP_208608222.1">
    <property type="nucleotide sequence ID" value="NZ_FNUJ01000003.1"/>
</dbReference>
<sequence>MSQLLGAGEAAVVTRVCELLVPGSAAARPDRYLAATLPALSPADEDAVHAAIGVLAGVSDARALARVAGSAAVDRFRLLAIEAFYGDHTPPGRRGPDQADVLVVGAGGGAVASVLAARGADVLLLDSGPGRARFVSTVDEEPIGPPAAPGPAKAERAPASDVAKFHEHTGLLGAAGPFGPADLEPWYDRPVPVSRARMRRRHDVRRVLVDTSGPRPKVTGVACTGDRVLRAPVVVLAAGPLATPRILLHTQESAEIDSPSARLTGRTLGLRPARLVYGLRARAPGPRPGAGFTVEPAELPGPVGFAASLVDPADRPLWGGRLAEVVGGHPGWTGVRVPVTDDNTAVAGLGVGDEVVVGKRFSTAERLLLADALEAAVALLREAGACDVVWSGLFAAHPQGGAPMGDDPARSVVGPDGRSHDVDGLYVADASLLPAVLSVAPDLTVRALAAKVAEAIR</sequence>
<dbReference type="PANTHER" id="PTHR46056:SF12">
    <property type="entry name" value="LONG-CHAIN-ALCOHOL OXIDASE"/>
    <property type="match status" value="1"/>
</dbReference>
<dbReference type="AlphaFoldDB" id="A0A1H5QJ32"/>
<evidence type="ECO:0000313" key="6">
    <source>
        <dbReference type="EMBL" id="SEF26120.1"/>
    </source>
</evidence>
<feature type="domain" description="Glucose-methanol-choline oxidoreductase C-terminal" evidence="5">
    <location>
        <begin position="395"/>
        <end position="449"/>
    </location>
</feature>
<evidence type="ECO:0000256" key="1">
    <source>
        <dbReference type="ARBA" id="ARBA00010790"/>
    </source>
</evidence>
<evidence type="ECO:0000256" key="2">
    <source>
        <dbReference type="ARBA" id="ARBA00022630"/>
    </source>
</evidence>
<gene>
    <name evidence="6" type="ORF">SAMN05421837_10390</name>
</gene>
<dbReference type="Gene3D" id="3.50.50.60">
    <property type="entry name" value="FAD/NAD(P)-binding domain"/>
    <property type="match status" value="2"/>
</dbReference>
<dbReference type="STRING" id="218821.SAMN05421837_10390"/>